<evidence type="ECO:0000313" key="2">
    <source>
        <dbReference type="EMBL" id="CAI9542024.1"/>
    </source>
</evidence>
<evidence type="ECO:0000256" key="1">
    <source>
        <dbReference type="SAM" id="MobiDB-lite"/>
    </source>
</evidence>
<evidence type="ECO:0000313" key="3">
    <source>
        <dbReference type="Proteomes" id="UP001162483"/>
    </source>
</evidence>
<reference evidence="2" key="1">
    <citation type="submission" date="2023-05" db="EMBL/GenBank/DDBJ databases">
        <authorList>
            <person name="Stuckert A."/>
        </authorList>
    </citation>
    <scope>NUCLEOTIDE SEQUENCE</scope>
</reference>
<dbReference type="EMBL" id="CATNWA010002104">
    <property type="protein sequence ID" value="CAI9542024.1"/>
    <property type="molecule type" value="Genomic_DNA"/>
</dbReference>
<proteinExistence type="predicted"/>
<accession>A0ABN9B2R5</accession>
<feature type="compositionally biased region" description="Polar residues" evidence="1">
    <location>
        <begin position="22"/>
        <end position="45"/>
    </location>
</feature>
<protein>
    <submittedName>
        <fullName evidence="2">Uncharacterized protein</fullName>
    </submittedName>
</protein>
<gene>
    <name evidence="2" type="ORF">SPARVUS_LOCUS2018090</name>
</gene>
<dbReference type="Proteomes" id="UP001162483">
    <property type="component" value="Unassembled WGS sequence"/>
</dbReference>
<feature type="region of interest" description="Disordered" evidence="1">
    <location>
        <begin position="21"/>
        <end position="45"/>
    </location>
</feature>
<name>A0ABN9B2R5_9NEOB</name>
<sequence length="45" mass="4959">MSLISLPGLQQLSGWWMENPGQLGSTHHQSANRVTTHTWEAVSSP</sequence>
<organism evidence="2 3">
    <name type="scientific">Staurois parvus</name>
    <dbReference type="NCBI Taxonomy" id="386267"/>
    <lineage>
        <taxon>Eukaryota</taxon>
        <taxon>Metazoa</taxon>
        <taxon>Chordata</taxon>
        <taxon>Craniata</taxon>
        <taxon>Vertebrata</taxon>
        <taxon>Euteleostomi</taxon>
        <taxon>Amphibia</taxon>
        <taxon>Batrachia</taxon>
        <taxon>Anura</taxon>
        <taxon>Neobatrachia</taxon>
        <taxon>Ranoidea</taxon>
        <taxon>Ranidae</taxon>
        <taxon>Staurois</taxon>
    </lineage>
</organism>
<comment type="caution">
    <text evidence="2">The sequence shown here is derived from an EMBL/GenBank/DDBJ whole genome shotgun (WGS) entry which is preliminary data.</text>
</comment>
<keyword evidence="3" id="KW-1185">Reference proteome</keyword>